<comment type="similarity">
    <text evidence="1">Belongs to the zinc-associated anti-sigma factor (ZAS) superfamily. Anti-sigma-W factor family.</text>
</comment>
<comment type="caution">
    <text evidence="4">The sequence shown here is derived from an EMBL/GenBank/DDBJ whole genome shotgun (WGS) entry which is preliminary data.</text>
</comment>
<dbReference type="EMBL" id="PIUK01000089">
    <property type="protein sequence ID" value="MBY6276565.1"/>
    <property type="molecule type" value="Genomic_DNA"/>
</dbReference>
<dbReference type="Pfam" id="PF13490">
    <property type="entry name" value="zf-HC2"/>
    <property type="match status" value="1"/>
</dbReference>
<evidence type="ECO:0000313" key="5">
    <source>
        <dbReference type="Proteomes" id="UP000732377"/>
    </source>
</evidence>
<proteinExistence type="inferred from homology"/>
<protein>
    <recommendedName>
        <fullName evidence="2">Anti-sigma-W factor RsiW</fullName>
    </recommendedName>
</protein>
<gene>
    <name evidence="4" type="ORF">CWE10_10175</name>
</gene>
<evidence type="ECO:0000256" key="2">
    <source>
        <dbReference type="ARBA" id="ARBA00024438"/>
    </source>
</evidence>
<dbReference type="AlphaFoldDB" id="A0A953IDX1"/>
<feature type="domain" description="Putative zinc-finger" evidence="3">
    <location>
        <begin position="6"/>
        <end position="40"/>
    </location>
</feature>
<dbReference type="Proteomes" id="UP000732377">
    <property type="component" value="Unassembled WGS sequence"/>
</dbReference>
<evidence type="ECO:0000256" key="1">
    <source>
        <dbReference type="ARBA" id="ARBA00024353"/>
    </source>
</evidence>
<evidence type="ECO:0000313" key="4">
    <source>
        <dbReference type="EMBL" id="MBY6276565.1"/>
    </source>
</evidence>
<evidence type="ECO:0000259" key="3">
    <source>
        <dbReference type="Pfam" id="PF13490"/>
    </source>
</evidence>
<organism evidence="4 5">
    <name type="scientific">Symbiobacterium thermophilum</name>
    <dbReference type="NCBI Taxonomy" id="2734"/>
    <lineage>
        <taxon>Bacteria</taxon>
        <taxon>Bacillati</taxon>
        <taxon>Bacillota</taxon>
        <taxon>Clostridia</taxon>
        <taxon>Eubacteriales</taxon>
        <taxon>Symbiobacteriaceae</taxon>
        <taxon>Symbiobacterium</taxon>
    </lineage>
</organism>
<reference evidence="4" key="1">
    <citation type="submission" date="2017-11" db="EMBL/GenBank/DDBJ databases">
        <title>Three new genomes from thermophilic consortium.</title>
        <authorList>
            <person name="Quaggio R."/>
            <person name="Amgarten D."/>
            <person name="Setubal J.C."/>
        </authorList>
    </citation>
    <scope>NUCLEOTIDE SEQUENCE</scope>
    <source>
        <strain evidence="4">ZCTH01-B2</strain>
    </source>
</reference>
<sequence length="171" mass="19515">MSALKCSDVLRRLEAYWDDELTEAERADFDAHLRSCGECRDLVEGRDLLADLEDPELAQLVLNEPPPLPEDFTARVMARVEAERPRPFALLWPWLQGHWSVHQYASVAYALAATLVVVSLGNRFFLWSQATDRLAVWTAKGQAYWAAIQAWSGPLSERLLSMWYALTAFLY</sequence>
<dbReference type="InterPro" id="IPR041916">
    <property type="entry name" value="Anti_sigma_zinc_sf"/>
</dbReference>
<name>A0A953IDX1_SYMTR</name>
<dbReference type="InterPro" id="IPR027383">
    <property type="entry name" value="Znf_put"/>
</dbReference>
<accession>A0A953IDX1</accession>
<dbReference type="Gene3D" id="1.10.10.1320">
    <property type="entry name" value="Anti-sigma factor, zinc-finger domain"/>
    <property type="match status" value="1"/>
</dbReference>